<reference evidence="2" key="1">
    <citation type="submission" date="2022-11" db="UniProtKB">
        <authorList>
            <consortium name="WormBaseParasite"/>
        </authorList>
    </citation>
    <scope>IDENTIFICATION</scope>
</reference>
<proteinExistence type="predicted"/>
<name>A0A914DZI7_9BILA</name>
<dbReference type="Proteomes" id="UP000887540">
    <property type="component" value="Unplaced"/>
</dbReference>
<sequence>MVCQGDGVIGSPGTRVGYTIKQVNNVGTLLCCKARGYQGNTEVWVDLLCSPDDVTGSVPWGSVAASKAIQCKGTPLGTSIEWS</sequence>
<dbReference type="AlphaFoldDB" id="A0A914DZI7"/>
<accession>A0A914DZI7</accession>
<evidence type="ECO:0000313" key="2">
    <source>
        <dbReference type="WBParaSite" id="ACRNAN_scaffold466.g29679.t1"/>
    </source>
</evidence>
<protein>
    <submittedName>
        <fullName evidence="2">Uncharacterized protein</fullName>
    </submittedName>
</protein>
<evidence type="ECO:0000313" key="1">
    <source>
        <dbReference type="Proteomes" id="UP000887540"/>
    </source>
</evidence>
<dbReference type="WBParaSite" id="ACRNAN_scaffold466.g29679.t1">
    <property type="protein sequence ID" value="ACRNAN_scaffold466.g29679.t1"/>
    <property type="gene ID" value="ACRNAN_scaffold466.g29679"/>
</dbReference>
<organism evidence="1 2">
    <name type="scientific">Acrobeloides nanus</name>
    <dbReference type="NCBI Taxonomy" id="290746"/>
    <lineage>
        <taxon>Eukaryota</taxon>
        <taxon>Metazoa</taxon>
        <taxon>Ecdysozoa</taxon>
        <taxon>Nematoda</taxon>
        <taxon>Chromadorea</taxon>
        <taxon>Rhabditida</taxon>
        <taxon>Tylenchina</taxon>
        <taxon>Cephalobomorpha</taxon>
        <taxon>Cephaloboidea</taxon>
        <taxon>Cephalobidae</taxon>
        <taxon>Acrobeloides</taxon>
    </lineage>
</organism>
<keyword evidence="1" id="KW-1185">Reference proteome</keyword>